<feature type="compositionally biased region" description="Basic and acidic residues" evidence="2">
    <location>
        <begin position="1015"/>
        <end position="1027"/>
    </location>
</feature>
<dbReference type="GO" id="GO:0051056">
    <property type="term" value="P:regulation of small GTPase mediated signal transduction"/>
    <property type="evidence" value="ECO:0007669"/>
    <property type="project" value="InterPro"/>
</dbReference>
<dbReference type="PROSITE" id="PS50085">
    <property type="entry name" value="RAPGAP"/>
    <property type="match status" value="1"/>
</dbReference>
<evidence type="ECO:0000313" key="5">
    <source>
        <dbReference type="Proteomes" id="UP000794436"/>
    </source>
</evidence>
<name>A0A8K1FJ74_PYTOL</name>
<dbReference type="FunFam" id="3.40.50.11210:FF:000001">
    <property type="entry name" value="Ral GTPase-activating protein subunit alpha-1 isoform 1"/>
    <property type="match status" value="1"/>
</dbReference>
<evidence type="ECO:0000256" key="2">
    <source>
        <dbReference type="SAM" id="MobiDB-lite"/>
    </source>
</evidence>
<feature type="domain" description="Rap-GAP" evidence="3">
    <location>
        <begin position="1789"/>
        <end position="2005"/>
    </location>
</feature>
<sequence length="2035" mass="227146">MESRRGGDPKALRKDAEIKRLAKFYAVDRPPRKRLRTLLDFLKNPTGNAPSDGNLVGTVQQLLAGASKEAANGADNSAILNEFWGDMNNCSMVFDVLSDCVTELETLYVPHENAFRRRKKTLEAEDWNEVFEGLEVLIRNNVPNIHDGWKNHGFTLLFSKLLKRDNHALIKKYAFRCLALFTDATRNLQQLVSVGPLSGSPSRSTVSNLTDDAAMDDEDASSRGTSGSRRNTLHLELLRESVDFSPYGGGNILLPDKFINQGVHVEGWIRATPTQAEEPVDMLKFIMDLSLEREDPKITSTMKSSAKMRGDRFEYWTELIMRFYMPLLYPKICIKAKLKEEGDNMGFFHHCPGSFQRVVARWIYKLRSKSECMEILWSRREFAEVIMETVRQRFAYRDNELVLDAIKFYSAICTGGQYIPMGMQTQIHETSRSMISHVSQLFHPSVQLDDPKILVHCIELLEVIAQRPLDEYSSTYLRKFVISTIDNCTTLREPGNTAILSAMVSVVIHVWMHAAIVSKATGQQVWLELTIAIRRWLLNASDAKSLGPELINCWKREVRFASCLLMYVMDEGQSMLKVTPEGAVILPHSGSDGKDNASKDGGVKQGYIQSAANFLMGKVTDVSDATVLLDRVLHLIPPPTVSSLPPNLHLSLVEGMLQLNELWIDSAISSQRTMPTVLHGISPSTVLALFGEWFLPACELDSPDFQNSRCVAIVTLCKLCSVRCANSLTRMHLTSLARILFQGIMSPAGVVVSTVLQRAAPIFTLNLDGMNALVPAFLYVVDQIIVQNIWERAQQSKVKSSNWNRELSASLGIVFSILALPKRYPQENFVNWRQKIAQTSISEPQFEKFRAALEEIPEIDDNFYVIVGRVLVRIASLPFTDIVAIKKRALWGLYSLIVMHLSPATSTLVDRSHLSDWIVQILDFCYSLDFSVSMTALSILQDLSDFHSQVHDMEPVLVPRIIMTLAVFAQQQVEEASVEVQSAMEKQGNAAEGHSSITGDKTSMTGSSRGSRVPSLRDSEIEEEGKGKTKTPGKSNTPTPPQSTSPNGGQKKDQDIPALRLIVQKTAAIFECLRFWVMHRVEVLQDADVKKILFTAIEAALVGSLPDGEWQREVERARAQQRRMSLPMLFLGLQMRASLDNEASQSWLKWFEETSMAAEGLLMHLLHHINGFPTPAGVDQMVSTCSELRDGDDLANGDGAAETDPNAPASLSFVFMDSMIFTLVGSLDSPCVRYIVRDMTGLFTWEIMPAATGITTQRRTKKAMSIQQEAVKERELLVAGDGGNSRGLEQFHLHRAVASVRVELKAAANDNAASYCQTCGGEKPRSAPADPANTLGSKLEVLQVSKPREEAILSNSVCNSRSNYVFHEEDDSAAAKGNAEAGDKKKAGAGSGASVESDKMPMSGGGNRDERQERLDRIAKQYEERNNISAVVVTPVQPTKPVIRRCDCQRRSANGNAISICGLFDMDEREPNIGNLDDERCLLDLVLDSVPMVFRDCAGDTTDKTLLGGRYAMLKYNHMDMEDGTNPLVNDSAEIAGFSFLQRLIHDEECYAQLKAFLLKENNGPQGKDLAEFCDAVKRFERAMVPSDRLGQACAIFWEFFSADGGRSIQFPATITLDIQDQIQRVQKALKVGQSDQWGISGLVFQPAMSHVEHEYFELSGLLDRYVVSLEQPAQTNGSDVKSNGNASAPTAIPSQLALFDAFSIMELNARISHLALTYRSVDELQLTLSRPKPFHMTTMEDPSMRVGALDVCRMFLAQSSMLPSSTGDAMMRRRFKLLENGSKLERSLKHLDKSPVRETMKIGVIYVGLKQRSQQEILRNDRGSKAYERFIKQLGWEIDLLSHRGFIGGLDSNPRSLSNGRTSLYYATAHSEVMFHVVTKMPTKPTDPQQIDKKRHVGNDYVHIVWSENDAHDYDPSTITSHFNDVQLVIYPLRRSQRGLYLVKVHSKDKVPPFGPIQSGMVIPEADLVSLVRQTAMNANRVCRSQTMVYVRPYPTRKKLVDEIVERYAIEYQESQLLSMLFANPSSSAPQSNA</sequence>
<dbReference type="SUPFAM" id="SSF111347">
    <property type="entry name" value="Rap/Ran-GAP"/>
    <property type="match status" value="1"/>
</dbReference>
<dbReference type="GO" id="GO:0005737">
    <property type="term" value="C:cytoplasm"/>
    <property type="evidence" value="ECO:0007669"/>
    <property type="project" value="TreeGrafter"/>
</dbReference>
<dbReference type="PANTHER" id="PTHR10063">
    <property type="entry name" value="TUBERIN"/>
    <property type="match status" value="1"/>
</dbReference>
<reference evidence="4" key="1">
    <citation type="submission" date="2019-03" db="EMBL/GenBank/DDBJ databases">
        <title>Long read genome sequence of the mycoparasitic Pythium oligandrum ATCC 38472 isolated from sugarbeet rhizosphere.</title>
        <authorList>
            <person name="Gaulin E."/>
        </authorList>
    </citation>
    <scope>NUCLEOTIDE SEQUENCE</scope>
    <source>
        <strain evidence="4">ATCC 38472_TT</strain>
    </source>
</reference>
<dbReference type="GO" id="GO:0005096">
    <property type="term" value="F:GTPase activator activity"/>
    <property type="evidence" value="ECO:0007669"/>
    <property type="project" value="UniProtKB-KW"/>
</dbReference>
<dbReference type="InterPro" id="IPR000331">
    <property type="entry name" value="Rap/Ran_GAP_dom"/>
</dbReference>
<dbReference type="Gene3D" id="3.40.50.11210">
    <property type="entry name" value="Rap/Ran-GAP"/>
    <property type="match status" value="1"/>
</dbReference>
<keyword evidence="5" id="KW-1185">Reference proteome</keyword>
<dbReference type="InterPro" id="IPR036305">
    <property type="entry name" value="RGS_sf"/>
</dbReference>
<feature type="region of interest" description="Disordered" evidence="2">
    <location>
        <begin position="194"/>
        <end position="228"/>
    </location>
</feature>
<dbReference type="Proteomes" id="UP000794436">
    <property type="component" value="Unassembled WGS sequence"/>
</dbReference>
<feature type="compositionally biased region" description="Polar residues" evidence="2">
    <location>
        <begin position="995"/>
        <end position="1010"/>
    </location>
</feature>
<organism evidence="4 5">
    <name type="scientific">Pythium oligandrum</name>
    <name type="common">Mycoparasitic fungus</name>
    <dbReference type="NCBI Taxonomy" id="41045"/>
    <lineage>
        <taxon>Eukaryota</taxon>
        <taxon>Sar</taxon>
        <taxon>Stramenopiles</taxon>
        <taxon>Oomycota</taxon>
        <taxon>Peronosporomycetes</taxon>
        <taxon>Pythiales</taxon>
        <taxon>Pythiaceae</taxon>
        <taxon>Pythium</taxon>
    </lineage>
</organism>
<feature type="region of interest" description="Disordered" evidence="2">
    <location>
        <begin position="1375"/>
        <end position="1411"/>
    </location>
</feature>
<dbReference type="SUPFAM" id="SSF48097">
    <property type="entry name" value="Regulator of G-protein signaling, RGS"/>
    <property type="match status" value="1"/>
</dbReference>
<comment type="caution">
    <text evidence="4">The sequence shown here is derived from an EMBL/GenBank/DDBJ whole genome shotgun (WGS) entry which is preliminary data.</text>
</comment>
<dbReference type="InterPro" id="IPR016024">
    <property type="entry name" value="ARM-type_fold"/>
</dbReference>
<dbReference type="PANTHER" id="PTHR10063:SF11">
    <property type="entry name" value="RHO GTPASE-ACTIVATING PROTEIN CG5521-RELATED"/>
    <property type="match status" value="1"/>
</dbReference>
<dbReference type="OrthoDB" id="19311at2759"/>
<dbReference type="Pfam" id="PF02145">
    <property type="entry name" value="Rap_GAP"/>
    <property type="match status" value="1"/>
</dbReference>
<evidence type="ECO:0000259" key="3">
    <source>
        <dbReference type="PROSITE" id="PS50085"/>
    </source>
</evidence>
<dbReference type="InterPro" id="IPR035974">
    <property type="entry name" value="Rap/Ran-GAP_sf"/>
</dbReference>
<keyword evidence="1" id="KW-0343">GTPase activation</keyword>
<dbReference type="InterPro" id="IPR027107">
    <property type="entry name" value="Tuberin/Ral-act_asu"/>
</dbReference>
<evidence type="ECO:0000313" key="4">
    <source>
        <dbReference type="EMBL" id="TMW61502.1"/>
    </source>
</evidence>
<feature type="region of interest" description="Disordered" evidence="2">
    <location>
        <begin position="979"/>
        <end position="1053"/>
    </location>
</feature>
<protein>
    <recommendedName>
        <fullName evidence="3">Rap-GAP domain-containing protein</fullName>
    </recommendedName>
</protein>
<gene>
    <name evidence="4" type="ORF">Poli38472_012693</name>
</gene>
<dbReference type="GO" id="GO:0005634">
    <property type="term" value="C:nucleus"/>
    <property type="evidence" value="ECO:0007669"/>
    <property type="project" value="InterPro"/>
</dbReference>
<proteinExistence type="predicted"/>
<accession>A0A8K1FJ74</accession>
<dbReference type="EMBL" id="SPLM01000076">
    <property type="protein sequence ID" value="TMW61502.1"/>
    <property type="molecule type" value="Genomic_DNA"/>
</dbReference>
<feature type="compositionally biased region" description="Polar residues" evidence="2">
    <location>
        <begin position="199"/>
        <end position="210"/>
    </location>
</feature>
<dbReference type="SUPFAM" id="SSF48371">
    <property type="entry name" value="ARM repeat"/>
    <property type="match status" value="1"/>
</dbReference>
<evidence type="ECO:0000256" key="1">
    <source>
        <dbReference type="ARBA" id="ARBA00022468"/>
    </source>
</evidence>